<dbReference type="Proteomes" id="UP000050761">
    <property type="component" value="Unassembled WGS sequence"/>
</dbReference>
<reference evidence="3" key="2">
    <citation type="submission" date="2019-09" db="UniProtKB">
        <authorList>
            <consortium name="WormBaseParasite"/>
        </authorList>
    </citation>
    <scope>IDENTIFICATION</scope>
</reference>
<dbReference type="AlphaFoldDB" id="A0A183GTT1"/>
<protein>
    <submittedName>
        <fullName evidence="3">Chromo domain-containing protein</fullName>
    </submittedName>
</protein>
<dbReference type="EMBL" id="UZAH01039190">
    <property type="protein sequence ID" value="VDP55669.1"/>
    <property type="molecule type" value="Genomic_DNA"/>
</dbReference>
<dbReference type="OrthoDB" id="1666796at2759"/>
<name>A0A183GTT1_HELPZ</name>
<accession>A0A3P8IDF5</accession>
<dbReference type="WBParaSite" id="HPBE_0002610101-mRNA-1">
    <property type="protein sequence ID" value="HPBE_0002610101-mRNA-1"/>
    <property type="gene ID" value="HPBE_0002610101"/>
</dbReference>
<evidence type="ECO:0000313" key="3">
    <source>
        <dbReference type="WBParaSite" id="HPBE_0002610101-mRNA-1"/>
    </source>
</evidence>
<gene>
    <name evidence="1" type="ORF">HPBE_LOCUS26100</name>
</gene>
<accession>A0A183GTT1</accession>
<organism evidence="2 3">
    <name type="scientific">Heligmosomoides polygyrus</name>
    <name type="common">Parasitic roundworm</name>
    <dbReference type="NCBI Taxonomy" id="6339"/>
    <lineage>
        <taxon>Eukaryota</taxon>
        <taxon>Metazoa</taxon>
        <taxon>Ecdysozoa</taxon>
        <taxon>Nematoda</taxon>
        <taxon>Chromadorea</taxon>
        <taxon>Rhabditida</taxon>
        <taxon>Rhabditina</taxon>
        <taxon>Rhabditomorpha</taxon>
        <taxon>Strongyloidea</taxon>
        <taxon>Heligmosomidae</taxon>
        <taxon>Heligmosomoides</taxon>
    </lineage>
</organism>
<reference evidence="1 2" key="1">
    <citation type="submission" date="2018-11" db="EMBL/GenBank/DDBJ databases">
        <authorList>
            <consortium name="Pathogen Informatics"/>
        </authorList>
    </citation>
    <scope>NUCLEOTIDE SEQUENCE [LARGE SCALE GENOMIC DNA]</scope>
</reference>
<proteinExistence type="predicted"/>
<evidence type="ECO:0000313" key="1">
    <source>
        <dbReference type="EMBL" id="VDP55669.1"/>
    </source>
</evidence>
<evidence type="ECO:0000313" key="2">
    <source>
        <dbReference type="Proteomes" id="UP000050761"/>
    </source>
</evidence>
<keyword evidence="2" id="KW-1185">Reference proteome</keyword>
<sequence length="89" mass="9909">MTQDQNFLDGEEIGCRIIHILVKPRSIKHPSADTLDCSESAPPFAIKASETKTEIMYTYEVDWVVAEEPRKGKIANAKKYAGHSTSKSV</sequence>